<feature type="signal peptide" evidence="1">
    <location>
        <begin position="1"/>
        <end position="19"/>
    </location>
</feature>
<evidence type="ECO:0000256" key="1">
    <source>
        <dbReference type="SAM" id="SignalP"/>
    </source>
</evidence>
<proteinExistence type="predicted"/>
<dbReference type="AlphaFoldDB" id="A0AAV9U0L1"/>
<accession>A0AAV9U0L1</accession>
<dbReference type="EMBL" id="JAVHNQ010000016">
    <property type="protein sequence ID" value="KAK6331234.1"/>
    <property type="molecule type" value="Genomic_DNA"/>
</dbReference>
<evidence type="ECO:0000313" key="3">
    <source>
        <dbReference type="Proteomes" id="UP001375240"/>
    </source>
</evidence>
<reference evidence="2 3" key="1">
    <citation type="submission" date="2019-10" db="EMBL/GenBank/DDBJ databases">
        <authorList>
            <person name="Palmer J.M."/>
        </authorList>
    </citation>
    <scope>NUCLEOTIDE SEQUENCE [LARGE SCALE GENOMIC DNA]</scope>
    <source>
        <strain evidence="2 3">TWF696</strain>
    </source>
</reference>
<keyword evidence="1" id="KW-0732">Signal</keyword>
<dbReference type="Proteomes" id="UP001375240">
    <property type="component" value="Unassembled WGS sequence"/>
</dbReference>
<sequence length="196" mass="20276">MLSKHTVVLLAVYVGTTLGQSLFPSHAFTIRAPEPCDDDCRATICTTEDYCTPCGTGLCLGQEECGTWAGRENHCCIQPYIHGGALRCSEVSNFLSNLDVNATSNEKATVMTAERCPSGQVIASQSPFGGNGGNLTCCAGGKDAVIVESGTLSVPETVICVDELKGGSGSSSSGATRVGFSYTVGVLLLSVLACIH</sequence>
<gene>
    <name evidence="2" type="ORF">TWF696_003294</name>
</gene>
<evidence type="ECO:0000313" key="2">
    <source>
        <dbReference type="EMBL" id="KAK6331234.1"/>
    </source>
</evidence>
<protein>
    <submittedName>
        <fullName evidence="2">Uncharacterized protein</fullName>
    </submittedName>
</protein>
<name>A0AAV9U0L1_9PEZI</name>
<keyword evidence="3" id="KW-1185">Reference proteome</keyword>
<comment type="caution">
    <text evidence="2">The sequence shown here is derived from an EMBL/GenBank/DDBJ whole genome shotgun (WGS) entry which is preliminary data.</text>
</comment>
<feature type="chain" id="PRO_5044001541" evidence="1">
    <location>
        <begin position="20"/>
        <end position="196"/>
    </location>
</feature>
<organism evidence="2 3">
    <name type="scientific">Orbilia brochopaga</name>
    <dbReference type="NCBI Taxonomy" id="3140254"/>
    <lineage>
        <taxon>Eukaryota</taxon>
        <taxon>Fungi</taxon>
        <taxon>Dikarya</taxon>
        <taxon>Ascomycota</taxon>
        <taxon>Pezizomycotina</taxon>
        <taxon>Orbiliomycetes</taxon>
        <taxon>Orbiliales</taxon>
        <taxon>Orbiliaceae</taxon>
        <taxon>Orbilia</taxon>
    </lineage>
</organism>